<dbReference type="EMBL" id="BHVY01000004">
    <property type="protein sequence ID" value="GIJ86588.1"/>
    <property type="molecule type" value="Genomic_DNA"/>
</dbReference>
<evidence type="ECO:0000313" key="4">
    <source>
        <dbReference type="Proteomes" id="UP001043456"/>
    </source>
</evidence>
<feature type="chain" id="PRO_5040420558" description="Extracellular membrane protein CFEM domain-containing protein" evidence="2">
    <location>
        <begin position="19"/>
        <end position="147"/>
    </location>
</feature>
<feature type="signal peptide" evidence="2">
    <location>
        <begin position="1"/>
        <end position="18"/>
    </location>
</feature>
<protein>
    <recommendedName>
        <fullName evidence="5">Extracellular membrane protein CFEM domain-containing protein</fullName>
    </recommendedName>
</protein>
<dbReference type="Proteomes" id="UP001043456">
    <property type="component" value="Unassembled WGS sequence"/>
</dbReference>
<proteinExistence type="predicted"/>
<dbReference type="OrthoDB" id="10368479at2759"/>
<evidence type="ECO:0000313" key="3">
    <source>
        <dbReference type="EMBL" id="GIJ86588.1"/>
    </source>
</evidence>
<dbReference type="GeneID" id="67004089"/>
<accession>A0A9P3EV04</accession>
<feature type="region of interest" description="Disordered" evidence="1">
    <location>
        <begin position="24"/>
        <end position="56"/>
    </location>
</feature>
<evidence type="ECO:0000256" key="2">
    <source>
        <dbReference type="SAM" id="SignalP"/>
    </source>
</evidence>
<evidence type="ECO:0000256" key="1">
    <source>
        <dbReference type="SAM" id="MobiDB-lite"/>
    </source>
</evidence>
<keyword evidence="4" id="KW-1185">Reference proteome</keyword>
<gene>
    <name evidence="3" type="ORF">Asppvi_005478</name>
</gene>
<keyword evidence="2" id="KW-0732">Signal</keyword>
<evidence type="ECO:0008006" key="5">
    <source>
        <dbReference type="Google" id="ProtNLM"/>
    </source>
</evidence>
<dbReference type="AlphaFoldDB" id="A0A9P3EV04"/>
<name>A0A9P3EV04_9EURO</name>
<sequence length="147" mass="15166">MRSATLISLLGFIAGIAAAPRSEANLPVSQEDPRGEPGKSNNGGHLHDSGTNRPGGEPQLPKICFCCPPDKPNPTWWCDLLTESGTCPNFDSGFTDKVCCTFNFDDGTSNCADLGPSAANAVTADSAVNSVLSSIGTVVGGLLRGIQ</sequence>
<dbReference type="RefSeq" id="XP_043157334.1">
    <property type="nucleotide sequence ID" value="XM_043301399.1"/>
</dbReference>
<organism evidence="3 4">
    <name type="scientific">Aspergillus pseudoviridinutans</name>
    <dbReference type="NCBI Taxonomy" id="1517512"/>
    <lineage>
        <taxon>Eukaryota</taxon>
        <taxon>Fungi</taxon>
        <taxon>Dikarya</taxon>
        <taxon>Ascomycota</taxon>
        <taxon>Pezizomycotina</taxon>
        <taxon>Eurotiomycetes</taxon>
        <taxon>Eurotiomycetidae</taxon>
        <taxon>Eurotiales</taxon>
        <taxon>Aspergillaceae</taxon>
        <taxon>Aspergillus</taxon>
        <taxon>Aspergillus subgen. Fumigati</taxon>
    </lineage>
</organism>
<reference evidence="3 4" key="1">
    <citation type="submission" date="2018-10" db="EMBL/GenBank/DDBJ databases">
        <title>Pan-genome distribution and transcriptional activeness of fungal secondary metabolism genes in Aspergillus section Fumigati.</title>
        <authorList>
            <person name="Takahashi H."/>
            <person name="Umemura M."/>
            <person name="Ninomiya A."/>
            <person name="Kusuya Y."/>
            <person name="Urayama S."/>
            <person name="Shimizu M."/>
            <person name="Watanabe A."/>
            <person name="Kamei K."/>
            <person name="Yaguchi T."/>
            <person name="Hagiwara D."/>
        </authorList>
    </citation>
    <scope>NUCLEOTIDE SEQUENCE [LARGE SCALE GENOMIC DNA]</scope>
    <source>
        <strain evidence="3 4">IFM 55266</strain>
    </source>
</reference>
<comment type="caution">
    <text evidence="3">The sequence shown here is derived from an EMBL/GenBank/DDBJ whole genome shotgun (WGS) entry which is preliminary data.</text>
</comment>